<evidence type="ECO:0000256" key="1">
    <source>
        <dbReference type="SAM" id="Phobius"/>
    </source>
</evidence>
<dbReference type="EMBL" id="JACHXN010000003">
    <property type="protein sequence ID" value="MBB3144836.1"/>
    <property type="molecule type" value="Genomic_DNA"/>
</dbReference>
<gene>
    <name evidence="2" type="ORF">FHS21_001237</name>
</gene>
<proteinExistence type="predicted"/>
<name>A0A839U1K6_9HYPH</name>
<evidence type="ECO:0000313" key="3">
    <source>
        <dbReference type="Proteomes" id="UP000554520"/>
    </source>
</evidence>
<accession>A0A839U1K6</accession>
<comment type="caution">
    <text evidence="2">The sequence shown here is derived from an EMBL/GenBank/DDBJ whole genome shotgun (WGS) entry which is preliminary data.</text>
</comment>
<feature type="transmembrane region" description="Helical" evidence="1">
    <location>
        <begin position="41"/>
        <end position="61"/>
    </location>
</feature>
<keyword evidence="1" id="KW-1133">Transmembrane helix</keyword>
<keyword evidence="1" id="KW-0472">Membrane</keyword>
<keyword evidence="3" id="KW-1185">Reference proteome</keyword>
<protein>
    <submittedName>
        <fullName evidence="2">Uncharacterized protein</fullName>
    </submittedName>
</protein>
<reference evidence="2 3" key="1">
    <citation type="submission" date="2020-08" db="EMBL/GenBank/DDBJ databases">
        <title>Genomic Encyclopedia of Type Strains, Phase III (KMG-III): the genomes of soil and plant-associated and newly described type strains.</title>
        <authorList>
            <person name="Whitman W."/>
        </authorList>
    </citation>
    <scope>NUCLEOTIDE SEQUENCE [LARGE SCALE GENOMIC DNA]</scope>
    <source>
        <strain evidence="2 3">CECT 7015</strain>
    </source>
</reference>
<keyword evidence="1" id="KW-0812">Transmembrane</keyword>
<evidence type="ECO:0000313" key="2">
    <source>
        <dbReference type="EMBL" id="MBB3144836.1"/>
    </source>
</evidence>
<dbReference type="AlphaFoldDB" id="A0A839U1K6"/>
<sequence>MKGPDCVDRSGGEYLYYSGHCTTLDCKTDAERVKTVTLEQFMLFMIMPVGGLLMGAFALFITRKDRSDNNKPRHSH</sequence>
<dbReference type="Proteomes" id="UP000554520">
    <property type="component" value="Unassembled WGS sequence"/>
</dbReference>
<organism evidence="2 3">
    <name type="scientific">Phyllobacterium trifolii</name>
    <dbReference type="NCBI Taxonomy" id="300193"/>
    <lineage>
        <taxon>Bacteria</taxon>
        <taxon>Pseudomonadati</taxon>
        <taxon>Pseudomonadota</taxon>
        <taxon>Alphaproteobacteria</taxon>
        <taxon>Hyphomicrobiales</taxon>
        <taxon>Phyllobacteriaceae</taxon>
        <taxon>Phyllobacterium</taxon>
    </lineage>
</organism>